<dbReference type="EMBL" id="CP086239">
    <property type="protein sequence ID" value="WAG60968.1"/>
    <property type="molecule type" value="Genomic_DNA"/>
</dbReference>
<dbReference type="FunFam" id="2.30.22.10:FF:000001">
    <property type="entry name" value="Protein GrpE"/>
    <property type="match status" value="1"/>
</dbReference>
<evidence type="ECO:0000256" key="1">
    <source>
        <dbReference type="ARBA" id="ARBA00004496"/>
    </source>
</evidence>
<evidence type="ECO:0000313" key="14">
    <source>
        <dbReference type="EMBL" id="WAG60968.1"/>
    </source>
</evidence>
<feature type="compositionally biased region" description="Acidic residues" evidence="13">
    <location>
        <begin position="57"/>
        <end position="67"/>
    </location>
</feature>
<dbReference type="Proteomes" id="UP001164733">
    <property type="component" value="Chromosome"/>
</dbReference>
<dbReference type="NCBIfam" id="NF010738">
    <property type="entry name" value="PRK14140.1"/>
    <property type="match status" value="1"/>
</dbReference>
<sequence length="227" mass="25985">MNTNNKEILDEENTKFSNEDSSLAGDINEVKESKEETEDTLDKTLEEAEVLEDAEIVEEDEEVEELLESDKEKDMRKSKKKLEAENKNLQDDMDSFKDKLLRTTAEYENFRKRTIKEKQNIYTDACADVLKEVLPVLDNLERALSVEGGGDELRTGVENTVKLFNAAFKKLGIEELSSTGEFDPNFHNAVMHVEDEQYGANQIVEVLQKGYKKEDKVLRHSMVKVAN</sequence>
<reference evidence="14" key="1">
    <citation type="submission" date="2021-11" db="EMBL/GenBank/DDBJ databases">
        <title>Clostridia strains as spoilage organisms.</title>
        <authorList>
            <person name="Wambui J."/>
            <person name="Stevens M.J.A."/>
            <person name="Stephan R."/>
        </authorList>
    </citation>
    <scope>NUCLEOTIDE SEQUENCE</scope>
    <source>
        <strain evidence="14">CF009</strain>
    </source>
</reference>
<keyword evidence="4 10" id="KW-0963">Cytoplasm</keyword>
<dbReference type="InterPro" id="IPR013805">
    <property type="entry name" value="GrpE_CC"/>
</dbReference>
<comment type="subunit">
    <text evidence="3 10">Homodimer.</text>
</comment>
<proteinExistence type="inferred from homology"/>
<dbReference type="PANTHER" id="PTHR21237:SF23">
    <property type="entry name" value="GRPE PROTEIN HOMOLOG, MITOCHONDRIAL"/>
    <property type="match status" value="1"/>
</dbReference>
<dbReference type="RefSeq" id="WP_268055971.1">
    <property type="nucleotide sequence ID" value="NZ_CP086239.1"/>
</dbReference>
<comment type="subcellular location">
    <subcellularLocation>
        <location evidence="1 10">Cytoplasm</location>
    </subcellularLocation>
</comment>
<dbReference type="HAMAP" id="MF_01151">
    <property type="entry name" value="GrpE"/>
    <property type="match status" value="1"/>
</dbReference>
<evidence type="ECO:0000313" key="15">
    <source>
        <dbReference type="Proteomes" id="UP001164733"/>
    </source>
</evidence>
<name>A0AA47I6V6_9CLOT</name>
<dbReference type="GO" id="GO:0005737">
    <property type="term" value="C:cytoplasm"/>
    <property type="evidence" value="ECO:0007669"/>
    <property type="project" value="UniProtKB-SubCell"/>
</dbReference>
<protein>
    <recommendedName>
        <fullName evidence="8 10">Protein GrpE</fullName>
    </recommendedName>
    <alternativeName>
        <fullName evidence="9 10">HSP-70 cofactor</fullName>
    </alternativeName>
</protein>
<evidence type="ECO:0000256" key="10">
    <source>
        <dbReference type="HAMAP-Rule" id="MF_01151"/>
    </source>
</evidence>
<dbReference type="PANTHER" id="PTHR21237">
    <property type="entry name" value="GRPE PROTEIN"/>
    <property type="match status" value="1"/>
</dbReference>
<feature type="compositionally biased region" description="Basic and acidic residues" evidence="13">
    <location>
        <begin position="68"/>
        <end position="84"/>
    </location>
</feature>
<dbReference type="GO" id="GO:0051082">
    <property type="term" value="F:unfolded protein binding"/>
    <property type="evidence" value="ECO:0007669"/>
    <property type="project" value="TreeGrafter"/>
</dbReference>
<comment type="similarity">
    <text evidence="2 10 12">Belongs to the GrpE family.</text>
</comment>
<dbReference type="CDD" id="cd00446">
    <property type="entry name" value="GrpE"/>
    <property type="match status" value="1"/>
</dbReference>
<dbReference type="SUPFAM" id="SSF58014">
    <property type="entry name" value="Coiled-coil domain of nucleotide exchange factor GrpE"/>
    <property type="match status" value="1"/>
</dbReference>
<organism evidence="14 15">
    <name type="scientific">Clostridium estertheticum</name>
    <dbReference type="NCBI Taxonomy" id="238834"/>
    <lineage>
        <taxon>Bacteria</taxon>
        <taxon>Bacillati</taxon>
        <taxon>Bacillota</taxon>
        <taxon>Clostridia</taxon>
        <taxon>Eubacteriales</taxon>
        <taxon>Clostridiaceae</taxon>
        <taxon>Clostridium</taxon>
    </lineage>
</organism>
<evidence type="ECO:0000256" key="7">
    <source>
        <dbReference type="ARBA" id="ARBA00053401"/>
    </source>
</evidence>
<evidence type="ECO:0000256" key="6">
    <source>
        <dbReference type="ARBA" id="ARBA00023186"/>
    </source>
</evidence>
<dbReference type="Gene3D" id="3.90.20.20">
    <property type="match status" value="1"/>
</dbReference>
<feature type="region of interest" description="Disordered" evidence="13">
    <location>
        <begin position="1"/>
        <end position="42"/>
    </location>
</feature>
<dbReference type="SUPFAM" id="SSF51064">
    <property type="entry name" value="Head domain of nucleotide exchange factor GrpE"/>
    <property type="match status" value="1"/>
</dbReference>
<evidence type="ECO:0000256" key="12">
    <source>
        <dbReference type="RuleBase" id="RU004478"/>
    </source>
</evidence>
<evidence type="ECO:0000256" key="3">
    <source>
        <dbReference type="ARBA" id="ARBA00011738"/>
    </source>
</evidence>
<accession>A0AA47I6V6</accession>
<dbReference type="Gene3D" id="2.30.22.10">
    <property type="entry name" value="Head domain of nucleotide exchange factor GrpE"/>
    <property type="match status" value="1"/>
</dbReference>
<dbReference type="InterPro" id="IPR009012">
    <property type="entry name" value="GrpE_head"/>
</dbReference>
<dbReference type="NCBIfam" id="NF010757">
    <property type="entry name" value="PRK14160.1"/>
    <property type="match status" value="1"/>
</dbReference>
<evidence type="ECO:0000256" key="9">
    <source>
        <dbReference type="ARBA" id="ARBA00076414"/>
    </source>
</evidence>
<dbReference type="PRINTS" id="PR00773">
    <property type="entry name" value="GRPEPROTEIN"/>
</dbReference>
<dbReference type="GO" id="GO:0051087">
    <property type="term" value="F:protein-folding chaperone binding"/>
    <property type="evidence" value="ECO:0007669"/>
    <property type="project" value="InterPro"/>
</dbReference>
<evidence type="ECO:0000256" key="13">
    <source>
        <dbReference type="SAM" id="MobiDB-lite"/>
    </source>
</evidence>
<dbReference type="InterPro" id="IPR000740">
    <property type="entry name" value="GrpE"/>
</dbReference>
<dbReference type="PROSITE" id="PS01071">
    <property type="entry name" value="GRPE"/>
    <property type="match status" value="1"/>
</dbReference>
<evidence type="ECO:0000256" key="4">
    <source>
        <dbReference type="ARBA" id="ARBA00022490"/>
    </source>
</evidence>
<keyword evidence="5 10" id="KW-0346">Stress response</keyword>
<evidence type="ECO:0000256" key="5">
    <source>
        <dbReference type="ARBA" id="ARBA00023016"/>
    </source>
</evidence>
<dbReference type="GO" id="GO:0006457">
    <property type="term" value="P:protein folding"/>
    <property type="evidence" value="ECO:0007669"/>
    <property type="project" value="InterPro"/>
</dbReference>
<comment type="function">
    <text evidence="7 10 11">Participates actively in the response to hyperosmotic and heat shock by preventing the aggregation of stress-denatured proteins, in association with DnaK and GrpE. It is the nucleotide exchange factor for DnaK and may function as a thermosensor. Unfolded proteins bind initially to DnaJ; upon interaction with the DnaJ-bound protein, DnaK hydrolyzes its bound ATP, resulting in the formation of a stable complex. GrpE releases ADP from DnaK; ATP binding to DnaK triggers the release of the substrate protein, thus completing the reaction cycle. Several rounds of ATP-dependent interactions between DnaJ, DnaK and GrpE are required for fully efficient folding.</text>
</comment>
<evidence type="ECO:0000256" key="11">
    <source>
        <dbReference type="RuleBase" id="RU000639"/>
    </source>
</evidence>
<feature type="region of interest" description="Disordered" evidence="13">
    <location>
        <begin position="57"/>
        <end position="84"/>
    </location>
</feature>
<gene>
    <name evidence="10 14" type="primary">grpE</name>
    <name evidence="14" type="ORF">LL038_01580</name>
</gene>
<dbReference type="Pfam" id="PF01025">
    <property type="entry name" value="GrpE"/>
    <property type="match status" value="1"/>
</dbReference>
<feature type="compositionally biased region" description="Basic and acidic residues" evidence="13">
    <location>
        <begin position="28"/>
        <end position="42"/>
    </location>
</feature>
<evidence type="ECO:0000256" key="8">
    <source>
        <dbReference type="ARBA" id="ARBA00072274"/>
    </source>
</evidence>
<dbReference type="AlphaFoldDB" id="A0AA47I6V6"/>
<dbReference type="GO" id="GO:0000774">
    <property type="term" value="F:adenyl-nucleotide exchange factor activity"/>
    <property type="evidence" value="ECO:0007669"/>
    <property type="project" value="InterPro"/>
</dbReference>
<evidence type="ECO:0000256" key="2">
    <source>
        <dbReference type="ARBA" id="ARBA00009054"/>
    </source>
</evidence>
<keyword evidence="6 10" id="KW-0143">Chaperone</keyword>
<dbReference type="GO" id="GO:0042803">
    <property type="term" value="F:protein homodimerization activity"/>
    <property type="evidence" value="ECO:0007669"/>
    <property type="project" value="InterPro"/>
</dbReference>